<dbReference type="OMA" id="WVPDFSF"/>
<dbReference type="AlphaFoldDB" id="W3XGF8"/>
<dbReference type="RefSeq" id="XP_007829891.1">
    <property type="nucleotide sequence ID" value="XM_007831700.1"/>
</dbReference>
<dbReference type="InParanoid" id="W3XGF8"/>
<dbReference type="Pfam" id="PF06985">
    <property type="entry name" value="HET"/>
    <property type="match status" value="1"/>
</dbReference>
<dbReference type="PANTHER" id="PTHR24148:SF64">
    <property type="entry name" value="HETEROKARYON INCOMPATIBILITY DOMAIN-CONTAINING PROTEIN"/>
    <property type="match status" value="1"/>
</dbReference>
<dbReference type="PANTHER" id="PTHR24148">
    <property type="entry name" value="ANKYRIN REPEAT DOMAIN-CONTAINING PROTEIN 39 HOMOLOG-RELATED"/>
    <property type="match status" value="1"/>
</dbReference>
<accession>W3XGF8</accession>
<dbReference type="Pfam" id="PF26639">
    <property type="entry name" value="Het-6_barrel"/>
    <property type="match status" value="1"/>
</dbReference>
<dbReference type="InterPro" id="IPR052895">
    <property type="entry name" value="HetReg/Transcr_Mod"/>
</dbReference>
<name>W3XGF8_PESFW</name>
<dbReference type="OrthoDB" id="4476201at2759"/>
<keyword evidence="3" id="KW-1185">Reference proteome</keyword>
<evidence type="ECO:0000313" key="3">
    <source>
        <dbReference type="Proteomes" id="UP000030651"/>
    </source>
</evidence>
<dbReference type="HOGENOM" id="CLU_004184_7_0_1"/>
<dbReference type="InterPro" id="IPR010730">
    <property type="entry name" value="HET"/>
</dbReference>
<feature type="domain" description="Heterokaryon incompatibility" evidence="1">
    <location>
        <begin position="44"/>
        <end position="217"/>
    </location>
</feature>
<dbReference type="eggNOG" id="ENOG502RUHV">
    <property type="taxonomic scope" value="Eukaryota"/>
</dbReference>
<protein>
    <recommendedName>
        <fullName evidence="1">Heterokaryon incompatibility domain-containing protein</fullName>
    </recommendedName>
</protein>
<dbReference type="KEGG" id="pfy:PFICI_03119"/>
<proteinExistence type="predicted"/>
<evidence type="ECO:0000313" key="2">
    <source>
        <dbReference type="EMBL" id="ETS85094.1"/>
    </source>
</evidence>
<reference evidence="3" key="1">
    <citation type="journal article" date="2015" name="BMC Genomics">
        <title>Genomic and transcriptomic analysis of the endophytic fungus Pestalotiopsis fici reveals its lifestyle and high potential for synthesis of natural products.</title>
        <authorList>
            <person name="Wang X."/>
            <person name="Zhang X."/>
            <person name="Liu L."/>
            <person name="Xiang M."/>
            <person name="Wang W."/>
            <person name="Sun X."/>
            <person name="Che Y."/>
            <person name="Guo L."/>
            <person name="Liu G."/>
            <person name="Guo L."/>
            <person name="Wang C."/>
            <person name="Yin W.B."/>
            <person name="Stadler M."/>
            <person name="Zhang X."/>
            <person name="Liu X."/>
        </authorList>
    </citation>
    <scope>NUCLEOTIDE SEQUENCE [LARGE SCALE GENOMIC DNA]</scope>
    <source>
        <strain evidence="3">W106-1 / CGMCC3.15140</strain>
    </source>
</reference>
<sequence>MSSQYMYGSLQEKQIRLLSVTEDESAPHGIVLDLSEVDLEDAKYTALSYTWGRPEPLDMDPAFDEDKIYQLRCGGGFLFVRQNLFDFLQQTRTLGHPVPLLWIDALCINQVDLDERSKQVLLMSKIYASAQHVWIWLGARDPSEGAHRILDEFIPAVLEHYKELLEEFQSNVLWSSQERLIEKAIGSDAWSIWASSWREYVNLVQRCWFSRGWTIQEVARPDLSAISVFAGTRKYPWSQIYWFLDLVMSSRWFSYIQDHTDSDSQHALLCATGRPLILERIRRTIGPFEGRTHEQQWYESLLDTMIVAGRHAMSDKRDVIYACLGMMLQIAPEGIESAIVPDYNLSIEETYTRFTGVLLQKMSQLQVLSLVKNQEERNYKNMPSWVPDYSNFLRGSGNPLARDTRRRRTDGASSVSAVPRVIGNRLYLHGACLTTVKEKIAGHEVTDFSNYILDMCRESRQYPELMQSMRETVWNTMVWRELPLGREDQEIIFQQWLLRRYETEVSTEHFETDKGAEIQKSLGAGLSPGVFSKDWILHVNESFSKYVQGHSRMMDRACMYIATNGRLAVGASWLEPGDEIWIFENGHLPFLLRPNADGETYRLIGETYMHGVMRGEAMTDDFISEFGPVVLI</sequence>
<gene>
    <name evidence="2" type="ORF">PFICI_03119</name>
</gene>
<organism evidence="2 3">
    <name type="scientific">Pestalotiopsis fici (strain W106-1 / CGMCC3.15140)</name>
    <dbReference type="NCBI Taxonomy" id="1229662"/>
    <lineage>
        <taxon>Eukaryota</taxon>
        <taxon>Fungi</taxon>
        <taxon>Dikarya</taxon>
        <taxon>Ascomycota</taxon>
        <taxon>Pezizomycotina</taxon>
        <taxon>Sordariomycetes</taxon>
        <taxon>Xylariomycetidae</taxon>
        <taxon>Amphisphaeriales</taxon>
        <taxon>Sporocadaceae</taxon>
        <taxon>Pestalotiopsis</taxon>
    </lineage>
</organism>
<evidence type="ECO:0000259" key="1">
    <source>
        <dbReference type="Pfam" id="PF06985"/>
    </source>
</evidence>
<dbReference type="GeneID" id="19268132"/>
<dbReference type="Proteomes" id="UP000030651">
    <property type="component" value="Unassembled WGS sequence"/>
</dbReference>
<dbReference type="EMBL" id="KI912110">
    <property type="protein sequence ID" value="ETS85094.1"/>
    <property type="molecule type" value="Genomic_DNA"/>
</dbReference>